<dbReference type="InterPro" id="IPR002213">
    <property type="entry name" value="UDP_glucos_trans"/>
</dbReference>
<dbReference type="InterPro" id="IPR010610">
    <property type="entry name" value="EryCIII-like_C"/>
</dbReference>
<sequence>MRTTIFAAGSRGDIQPCVQLGLGLHTAGVAVRLAVPRDFVAFVQAHGLEAYPLRGDVQQIMASPTGRALMERGASHPLQTIAAMRALLAPVAQQMAADALAACGETDLLISLAVFAPLAETLASLRQIPLILVEPTPLLPTGAFPAPGWPLQRSFGTVANRLTGVLMLQVLWQWYRPFINAFRQQHGLPPSNAAGFYRSLSARPLLGAYSPHVIPRPADWPAGIHVTGAWLPQPPATWQPPPELAAFLANGPPPIYIGFGSMGGQRPAALAALALEALTRSGQRGVMLTGWGGLRPTHVPASVCVVADVPHSWLFPRMAAVVHHGGAGTTAEGVRAGVPSVIIPFNFDQPFWGERIRALGVGPKPIPQARLNATTLTAALNQAVGDQGLRERAAALGARVRSDDGVGRAVARILSYFREVSIR</sequence>
<keyword evidence="4" id="KW-1185">Reference proteome</keyword>
<dbReference type="Pfam" id="PF06722">
    <property type="entry name" value="EryCIII-like_C"/>
    <property type="match status" value="1"/>
</dbReference>
<name>A0A2A6RK65_9CHLR</name>
<protein>
    <submittedName>
        <fullName evidence="3">Uncharacterized protein</fullName>
    </submittedName>
</protein>
<evidence type="ECO:0000259" key="1">
    <source>
        <dbReference type="Pfam" id="PF03033"/>
    </source>
</evidence>
<comment type="caution">
    <text evidence="3">The sequence shown here is derived from an EMBL/GenBank/DDBJ whole genome shotgun (WGS) entry which is preliminary data.</text>
</comment>
<evidence type="ECO:0000313" key="3">
    <source>
        <dbReference type="EMBL" id="PDW03343.1"/>
    </source>
</evidence>
<dbReference type="RefSeq" id="WP_097643803.1">
    <property type="nucleotide sequence ID" value="NZ_NQWI01000032.1"/>
</dbReference>
<dbReference type="InterPro" id="IPR004276">
    <property type="entry name" value="GlycoTrans_28_N"/>
</dbReference>
<accession>A0A2A6RK65</accession>
<dbReference type="CDD" id="cd03784">
    <property type="entry name" value="GT1_Gtf-like"/>
    <property type="match status" value="1"/>
</dbReference>
<dbReference type="PANTHER" id="PTHR48050:SF13">
    <property type="entry name" value="STEROL 3-BETA-GLUCOSYLTRANSFERASE UGT80A2"/>
    <property type="match status" value="1"/>
</dbReference>
<evidence type="ECO:0000313" key="4">
    <source>
        <dbReference type="Proteomes" id="UP000220527"/>
    </source>
</evidence>
<dbReference type="Gene3D" id="3.40.50.2000">
    <property type="entry name" value="Glycogen Phosphorylase B"/>
    <property type="match status" value="2"/>
</dbReference>
<dbReference type="Proteomes" id="UP000220527">
    <property type="component" value="Unassembled WGS sequence"/>
</dbReference>
<organism evidence="3 4">
    <name type="scientific">Candidatus Viridilinea mediisalina</name>
    <dbReference type="NCBI Taxonomy" id="2024553"/>
    <lineage>
        <taxon>Bacteria</taxon>
        <taxon>Bacillati</taxon>
        <taxon>Chloroflexota</taxon>
        <taxon>Chloroflexia</taxon>
        <taxon>Chloroflexales</taxon>
        <taxon>Chloroflexineae</taxon>
        <taxon>Oscillochloridaceae</taxon>
        <taxon>Candidatus Viridilinea</taxon>
    </lineage>
</organism>
<dbReference type="GO" id="GO:0008194">
    <property type="term" value="F:UDP-glycosyltransferase activity"/>
    <property type="evidence" value="ECO:0007669"/>
    <property type="project" value="InterPro"/>
</dbReference>
<gene>
    <name evidence="3" type="ORF">CJ255_09160</name>
</gene>
<proteinExistence type="predicted"/>
<dbReference type="GO" id="GO:0016758">
    <property type="term" value="F:hexosyltransferase activity"/>
    <property type="evidence" value="ECO:0007669"/>
    <property type="project" value="InterPro"/>
</dbReference>
<dbReference type="SUPFAM" id="SSF53756">
    <property type="entry name" value="UDP-Glycosyltransferase/glycogen phosphorylase"/>
    <property type="match status" value="1"/>
</dbReference>
<dbReference type="OrthoDB" id="9805366at2"/>
<dbReference type="GO" id="GO:0033072">
    <property type="term" value="P:vancomycin biosynthetic process"/>
    <property type="evidence" value="ECO:0007669"/>
    <property type="project" value="UniProtKB-ARBA"/>
</dbReference>
<evidence type="ECO:0000259" key="2">
    <source>
        <dbReference type="Pfam" id="PF06722"/>
    </source>
</evidence>
<dbReference type="PANTHER" id="PTHR48050">
    <property type="entry name" value="STEROL 3-BETA-GLUCOSYLTRANSFERASE"/>
    <property type="match status" value="1"/>
</dbReference>
<feature type="domain" description="Erythromycin biosynthesis protein CIII-like C-terminal" evidence="2">
    <location>
        <begin position="297"/>
        <end position="400"/>
    </location>
</feature>
<dbReference type="FunFam" id="3.40.50.2000:FF:000009">
    <property type="entry name" value="Sterol 3-beta-glucosyltransferase UGT80A2"/>
    <property type="match status" value="1"/>
</dbReference>
<dbReference type="AlphaFoldDB" id="A0A2A6RK65"/>
<dbReference type="GO" id="GO:0005975">
    <property type="term" value="P:carbohydrate metabolic process"/>
    <property type="evidence" value="ECO:0007669"/>
    <property type="project" value="InterPro"/>
</dbReference>
<dbReference type="EMBL" id="NQWI01000032">
    <property type="protein sequence ID" value="PDW03343.1"/>
    <property type="molecule type" value="Genomic_DNA"/>
</dbReference>
<feature type="domain" description="Glycosyltransferase family 28 N-terminal" evidence="1">
    <location>
        <begin position="5"/>
        <end position="113"/>
    </location>
</feature>
<dbReference type="Pfam" id="PF03033">
    <property type="entry name" value="Glyco_transf_28"/>
    <property type="match status" value="1"/>
</dbReference>
<reference evidence="4" key="1">
    <citation type="submission" date="2017-08" db="EMBL/GenBank/DDBJ databases">
        <authorList>
            <person name="Grouzdev D.S."/>
            <person name="Gaisin V.A."/>
            <person name="Rysina M.S."/>
            <person name="Gorlenko V.M."/>
        </authorList>
    </citation>
    <scope>NUCLEOTIDE SEQUENCE [LARGE SCALE GENOMIC DNA]</scope>
    <source>
        <strain evidence="4">Kir15-3F</strain>
    </source>
</reference>
<dbReference type="InterPro" id="IPR050426">
    <property type="entry name" value="Glycosyltransferase_28"/>
</dbReference>